<evidence type="ECO:0000313" key="2">
    <source>
        <dbReference type="Proteomes" id="UP001234297"/>
    </source>
</evidence>
<dbReference type="Proteomes" id="UP001234297">
    <property type="component" value="Chromosome 9"/>
</dbReference>
<name>A0ACC2KIS7_PERAE</name>
<evidence type="ECO:0000313" key="1">
    <source>
        <dbReference type="EMBL" id="KAJ8621041.1"/>
    </source>
</evidence>
<dbReference type="EMBL" id="CM056817">
    <property type="protein sequence ID" value="KAJ8621041.1"/>
    <property type="molecule type" value="Genomic_DNA"/>
</dbReference>
<organism evidence="1 2">
    <name type="scientific">Persea americana</name>
    <name type="common">Avocado</name>
    <dbReference type="NCBI Taxonomy" id="3435"/>
    <lineage>
        <taxon>Eukaryota</taxon>
        <taxon>Viridiplantae</taxon>
        <taxon>Streptophyta</taxon>
        <taxon>Embryophyta</taxon>
        <taxon>Tracheophyta</taxon>
        <taxon>Spermatophyta</taxon>
        <taxon>Magnoliopsida</taxon>
        <taxon>Magnoliidae</taxon>
        <taxon>Laurales</taxon>
        <taxon>Lauraceae</taxon>
        <taxon>Persea</taxon>
    </lineage>
</organism>
<protein>
    <submittedName>
        <fullName evidence="1">Uncharacterized protein</fullName>
    </submittedName>
</protein>
<gene>
    <name evidence="1" type="ORF">MRB53_029570</name>
</gene>
<comment type="caution">
    <text evidence="1">The sequence shown here is derived from an EMBL/GenBank/DDBJ whole genome shotgun (WGS) entry which is preliminary data.</text>
</comment>
<proteinExistence type="predicted"/>
<accession>A0ACC2KIS7</accession>
<sequence>MTPEEAWSRSKPSVNHFRVFGCISHVHIPDISKKIIISRDVKFEEENSWDWDKSHEETIIANLDWGESDNEAIAVNTNRGDTEADHHTTEIMEGNDSDESNEENSVNPSERRIRRPPTWMRDYESGEGLSEEEDTTYQALFAGSDPVSYRDAVKVWLRRILEGLNHVQHDSTTVYCDNSSAIKLSKNLVMHGRCKHIDVRFHFLRDLTKDGVVKMVHCPTQEQVADIMTKPLKLDAFLKMRDLLGVCLDPEVN</sequence>
<reference evidence="1 2" key="1">
    <citation type="journal article" date="2022" name="Hortic Res">
        <title>A haplotype resolved chromosomal level avocado genome allows analysis of novel avocado genes.</title>
        <authorList>
            <person name="Nath O."/>
            <person name="Fletcher S.J."/>
            <person name="Hayward A."/>
            <person name="Shaw L.M."/>
            <person name="Masouleh A.K."/>
            <person name="Furtado A."/>
            <person name="Henry R.J."/>
            <person name="Mitter N."/>
        </authorList>
    </citation>
    <scope>NUCLEOTIDE SEQUENCE [LARGE SCALE GENOMIC DNA]</scope>
    <source>
        <strain evidence="2">cv. Hass</strain>
    </source>
</reference>
<keyword evidence="2" id="KW-1185">Reference proteome</keyword>